<keyword evidence="2" id="KW-1185">Reference proteome</keyword>
<protein>
    <submittedName>
        <fullName evidence="1">Uncharacterized protein</fullName>
    </submittedName>
</protein>
<evidence type="ECO:0000313" key="1">
    <source>
        <dbReference type="EMBL" id="OOZ40702.1"/>
    </source>
</evidence>
<dbReference type="EMBL" id="MPRL01000019">
    <property type="protein sequence ID" value="OOZ40702.1"/>
    <property type="molecule type" value="Genomic_DNA"/>
</dbReference>
<evidence type="ECO:0000313" key="2">
    <source>
        <dbReference type="Proteomes" id="UP000191110"/>
    </source>
</evidence>
<dbReference type="RefSeq" id="WP_078483321.1">
    <property type="nucleotide sequence ID" value="NZ_MPRL01000019.1"/>
</dbReference>
<gene>
    <name evidence="1" type="ORF">BOW53_06745</name>
</gene>
<reference evidence="1 2" key="1">
    <citation type="submission" date="2016-11" db="EMBL/GenBank/DDBJ databases">
        <title>Mixed transmission modes and dynamic genome evolution in an obligate animal-bacterial symbiosis.</title>
        <authorList>
            <person name="Russell S.L."/>
            <person name="Corbett-Detig R.B."/>
            <person name="Cavanaugh C.M."/>
        </authorList>
    </citation>
    <scope>NUCLEOTIDE SEQUENCE [LARGE SCALE GENOMIC DNA]</scope>
    <source>
        <strain evidence="1">Sveles-Q1</strain>
    </source>
</reference>
<dbReference type="AlphaFoldDB" id="A0A1T2L6M1"/>
<comment type="caution">
    <text evidence="1">The sequence shown here is derived from an EMBL/GenBank/DDBJ whole genome shotgun (WGS) entry which is preliminary data.</text>
</comment>
<name>A0A1T2L6M1_9GAMM</name>
<sequence length="234" mass="26284">MTQLNTELPANMDCASDAEPSEESIIVQLTALKDQLSDLTTDASAVNRANLLLDISSLQHQVGESEEAWQNGHDAFKVFLENEQWEQAAQACEVIFKAEMDDALPALGQGIWLSVTYPIDPQVSVAMLEYVVDETPHDSDGAAVAATTAYFLADMRSEGKKREDLTLYAGNLLANVARRHSNIEGQDAFDLWMERLELKDPDKFLIRLRNVIDVLVQEDWWFDREALQEQLPES</sequence>
<organism evidence="1 2">
    <name type="scientific">Solemya pervernicosa gill symbiont</name>
    <dbReference type="NCBI Taxonomy" id="642797"/>
    <lineage>
        <taxon>Bacteria</taxon>
        <taxon>Pseudomonadati</taxon>
        <taxon>Pseudomonadota</taxon>
        <taxon>Gammaproteobacteria</taxon>
        <taxon>sulfur-oxidizing symbionts</taxon>
    </lineage>
</organism>
<proteinExistence type="predicted"/>
<dbReference type="OrthoDB" id="9775668at2"/>
<accession>A0A1T2L6M1</accession>
<dbReference type="Proteomes" id="UP000191110">
    <property type="component" value="Unassembled WGS sequence"/>
</dbReference>